<dbReference type="Pfam" id="PF01432">
    <property type="entry name" value="Peptidase_M3"/>
    <property type="match status" value="1"/>
</dbReference>
<evidence type="ECO:0000256" key="3">
    <source>
        <dbReference type="ARBA" id="ARBA00022801"/>
    </source>
</evidence>
<dbReference type="InterPro" id="IPR001333">
    <property type="entry name" value="Peptidase_M32_Taq"/>
</dbReference>
<proteinExistence type="inferred from homology"/>
<sequence>MESFSTPTRWNLNNLLQCDSDLEEFKNYISCIKANLLEIEECEKLNPLNESELNAISQIIKQVESAESFYYCLTTENVDPSLLTSLNTSISMLKSQARFIVASLQERISNMSEKQFTNWSNSINQKVFIEELLMDTQRTSKEEKIISNFAKETLSNLEEIYMQVRNNLMVKGNFDKEENEISFAEANSLALSHPEPSKRHCVLRDLNQTLQTQVEVFASIYNSMVGLRLKENNVKNADYLEESLKLNGISKQSLNTMWDTVDTNIHVLSKYLNIRAGEVGKERISWHELMTSSQEVANEITYSQAIEGIIDSLADIDINMCEFVKEAIEKGWVDAEQRKTKPPGGFCAPFIPEGESRISLNYDNSIDSARRLAHELGHAWHFKQMKNVPSLRFSDDTFEMTTAETSSIFFETVYIDYVIQNTNDVSVKKAILEAKIERSLNYLMSIRGAFLFEDKFYGHRKSGPLDANQIEELSLESLEKAYGNSLSEYEPFVWIKYVQFYQANIPFYNYPYSFGFLLSIGLLELAKKDKLFNQKFQWFLSETGVMPLEQLIQKHFKIELSKPEFWQQSIQSVIQDIEEYNKIF</sequence>
<feature type="domain" description="Peptidase M3A/M3B catalytic" evidence="7">
    <location>
        <begin position="193"/>
        <end position="570"/>
    </location>
</feature>
<dbReference type="Gene3D" id="1.10.1370.20">
    <property type="entry name" value="Oligoendopeptidase f, C-terminal domain"/>
    <property type="match status" value="1"/>
</dbReference>
<dbReference type="PANTHER" id="PTHR34217">
    <property type="entry name" value="METAL-DEPENDENT CARBOXYPEPTIDASE"/>
    <property type="match status" value="1"/>
</dbReference>
<evidence type="ECO:0000256" key="2">
    <source>
        <dbReference type="ARBA" id="ARBA00022723"/>
    </source>
</evidence>
<dbReference type="InterPro" id="IPR001567">
    <property type="entry name" value="Pept_M3A_M3B_dom"/>
</dbReference>
<dbReference type="GO" id="GO:0006508">
    <property type="term" value="P:proteolysis"/>
    <property type="evidence" value="ECO:0007669"/>
    <property type="project" value="UniProtKB-KW"/>
</dbReference>
<gene>
    <name evidence="8" type="ORF">SAMN05518684_10249</name>
</gene>
<dbReference type="OrthoDB" id="9769691at2"/>
<evidence type="ECO:0000256" key="4">
    <source>
        <dbReference type="ARBA" id="ARBA00022833"/>
    </source>
</evidence>
<comment type="cofactor">
    <cofactor evidence="6">
        <name>Zn(2+)</name>
        <dbReference type="ChEBI" id="CHEBI:29105"/>
    </cofactor>
    <text evidence="6">Binds 1 zinc ion.</text>
</comment>
<dbReference type="RefSeq" id="WP_093047393.1">
    <property type="nucleotide sequence ID" value="NZ_FOGT01000002.1"/>
</dbReference>
<evidence type="ECO:0000256" key="6">
    <source>
        <dbReference type="RuleBase" id="RU003435"/>
    </source>
</evidence>
<keyword evidence="4 6" id="KW-0862">Zinc</keyword>
<evidence type="ECO:0000256" key="5">
    <source>
        <dbReference type="ARBA" id="ARBA00023049"/>
    </source>
</evidence>
<keyword evidence="2 6" id="KW-0479">Metal-binding</keyword>
<accession>A0A1H9Q5M9</accession>
<evidence type="ECO:0000256" key="1">
    <source>
        <dbReference type="ARBA" id="ARBA00022670"/>
    </source>
</evidence>
<keyword evidence="1 6" id="KW-0645">Protease</keyword>
<evidence type="ECO:0000259" key="7">
    <source>
        <dbReference type="Pfam" id="PF01432"/>
    </source>
</evidence>
<dbReference type="PANTHER" id="PTHR34217:SF1">
    <property type="entry name" value="CARBOXYPEPTIDASE 1"/>
    <property type="match status" value="1"/>
</dbReference>
<comment type="similarity">
    <text evidence="6">Belongs to the peptidase M3 family.</text>
</comment>
<dbReference type="SUPFAM" id="SSF55486">
    <property type="entry name" value="Metalloproteases ('zincins'), catalytic domain"/>
    <property type="match status" value="1"/>
</dbReference>
<organism evidence="8 9">
    <name type="scientific">Salipaludibacillus aurantiacus</name>
    <dbReference type="NCBI Taxonomy" id="1601833"/>
    <lineage>
        <taxon>Bacteria</taxon>
        <taxon>Bacillati</taxon>
        <taxon>Bacillota</taxon>
        <taxon>Bacilli</taxon>
        <taxon>Bacillales</taxon>
        <taxon>Bacillaceae</taxon>
    </lineage>
</organism>
<reference evidence="9" key="1">
    <citation type="submission" date="2016-10" db="EMBL/GenBank/DDBJ databases">
        <authorList>
            <person name="Varghese N."/>
            <person name="Submissions S."/>
        </authorList>
    </citation>
    <scope>NUCLEOTIDE SEQUENCE [LARGE SCALE GENOMIC DNA]</scope>
    <source>
        <strain evidence="9">S9</strain>
    </source>
</reference>
<dbReference type="AlphaFoldDB" id="A0A1H9Q5M9"/>
<dbReference type="EMBL" id="FOGT01000002">
    <property type="protein sequence ID" value="SER55718.1"/>
    <property type="molecule type" value="Genomic_DNA"/>
</dbReference>
<dbReference type="Proteomes" id="UP000198571">
    <property type="component" value="Unassembled WGS sequence"/>
</dbReference>
<evidence type="ECO:0000313" key="9">
    <source>
        <dbReference type="Proteomes" id="UP000198571"/>
    </source>
</evidence>
<protein>
    <submittedName>
        <fullName evidence="8">Oligoendopeptidase F</fullName>
    </submittedName>
</protein>
<name>A0A1H9Q5M9_9BACI</name>
<dbReference type="GO" id="GO:0046872">
    <property type="term" value="F:metal ion binding"/>
    <property type="evidence" value="ECO:0007669"/>
    <property type="project" value="UniProtKB-UniRule"/>
</dbReference>
<evidence type="ECO:0000313" key="8">
    <source>
        <dbReference type="EMBL" id="SER55718.1"/>
    </source>
</evidence>
<keyword evidence="3 6" id="KW-0378">Hydrolase</keyword>
<keyword evidence="5 6" id="KW-0482">Metalloprotease</keyword>
<dbReference type="InterPro" id="IPR042088">
    <property type="entry name" value="OligoPept_F_C"/>
</dbReference>
<dbReference type="GO" id="GO:0004181">
    <property type="term" value="F:metallocarboxypeptidase activity"/>
    <property type="evidence" value="ECO:0007669"/>
    <property type="project" value="InterPro"/>
</dbReference>
<keyword evidence="9" id="KW-1185">Reference proteome</keyword>
<dbReference type="GO" id="GO:0004222">
    <property type="term" value="F:metalloendopeptidase activity"/>
    <property type="evidence" value="ECO:0007669"/>
    <property type="project" value="InterPro"/>
</dbReference>